<comment type="caution">
    <text evidence="2">The sequence shown here is derived from an EMBL/GenBank/DDBJ whole genome shotgun (WGS) entry which is preliminary data.</text>
</comment>
<evidence type="ECO:0000313" key="3">
    <source>
        <dbReference type="Proteomes" id="UP001374584"/>
    </source>
</evidence>
<feature type="signal peptide" evidence="1">
    <location>
        <begin position="1"/>
        <end position="21"/>
    </location>
</feature>
<dbReference type="Proteomes" id="UP001374584">
    <property type="component" value="Unassembled WGS sequence"/>
</dbReference>
<evidence type="ECO:0000256" key="1">
    <source>
        <dbReference type="SAM" id="SignalP"/>
    </source>
</evidence>
<organism evidence="2 3">
    <name type="scientific">Phaseolus coccineus</name>
    <name type="common">Scarlet runner bean</name>
    <name type="synonym">Phaseolus multiflorus</name>
    <dbReference type="NCBI Taxonomy" id="3886"/>
    <lineage>
        <taxon>Eukaryota</taxon>
        <taxon>Viridiplantae</taxon>
        <taxon>Streptophyta</taxon>
        <taxon>Embryophyta</taxon>
        <taxon>Tracheophyta</taxon>
        <taxon>Spermatophyta</taxon>
        <taxon>Magnoliopsida</taxon>
        <taxon>eudicotyledons</taxon>
        <taxon>Gunneridae</taxon>
        <taxon>Pentapetalae</taxon>
        <taxon>rosids</taxon>
        <taxon>fabids</taxon>
        <taxon>Fabales</taxon>
        <taxon>Fabaceae</taxon>
        <taxon>Papilionoideae</taxon>
        <taxon>50 kb inversion clade</taxon>
        <taxon>NPAAA clade</taxon>
        <taxon>indigoferoid/millettioid clade</taxon>
        <taxon>Phaseoleae</taxon>
        <taxon>Phaseolus</taxon>
    </lineage>
</organism>
<name>A0AAN9QSE5_PHACN</name>
<accession>A0AAN9QSE5</accession>
<sequence length="206" mass="23144">MKVSLVLLLLIVVSIEIGKEGALKMVEGKVCEVQFEQRNIKKRIFVPTKKKKTPNYLSSLLRPNQDGVLCPPRPAPLRDQPKTHSIPLHLSVSFVLSLISFSLFVPLQATKLNYNPIPLNKTKPHFGSIRFIPFLNNFPLLIYFPLPQSDSIPNRRENPAIDGSRVGCDCRTVLEVGPVMGLKSVGLEGSKHLRSGERGMRRREEL</sequence>
<keyword evidence="1" id="KW-0732">Signal</keyword>
<protein>
    <recommendedName>
        <fullName evidence="4">Transmembrane protein</fullName>
    </recommendedName>
</protein>
<reference evidence="2 3" key="1">
    <citation type="submission" date="2024-01" db="EMBL/GenBank/DDBJ databases">
        <title>The genomes of 5 underutilized Papilionoideae crops provide insights into root nodulation and disease resistanc.</title>
        <authorList>
            <person name="Jiang F."/>
        </authorList>
    </citation>
    <scope>NUCLEOTIDE SEQUENCE [LARGE SCALE GENOMIC DNA]</scope>
    <source>
        <strain evidence="2">JINMINGXINNONG_FW02</strain>
        <tissue evidence="2">Leaves</tissue>
    </source>
</reference>
<evidence type="ECO:0000313" key="2">
    <source>
        <dbReference type="EMBL" id="KAK7346217.1"/>
    </source>
</evidence>
<gene>
    <name evidence="2" type="ORF">VNO80_20732</name>
</gene>
<dbReference type="EMBL" id="JAYMYR010000008">
    <property type="protein sequence ID" value="KAK7346217.1"/>
    <property type="molecule type" value="Genomic_DNA"/>
</dbReference>
<proteinExistence type="predicted"/>
<keyword evidence="3" id="KW-1185">Reference proteome</keyword>
<feature type="chain" id="PRO_5042901296" description="Transmembrane protein" evidence="1">
    <location>
        <begin position="22"/>
        <end position="206"/>
    </location>
</feature>
<evidence type="ECO:0008006" key="4">
    <source>
        <dbReference type="Google" id="ProtNLM"/>
    </source>
</evidence>
<dbReference type="AlphaFoldDB" id="A0AAN9QSE5"/>